<name>A0AAD5H1S3_9CHLO</name>
<proteinExistence type="predicted"/>
<keyword evidence="2" id="KW-1185">Reference proteome</keyword>
<sequence length="219" mass="25080">MDRNQALLEEVAWLLRGQPRKHLTLPDLLTLVRRGNVVLPVDPTHLGCLWVLDRSHTGRVSIDDLLALLELCRTRARHYQSFELEAQLQGYCTLQMWRALSGPDGVQQFSTWICALVLESSPERRAFSRHSRQQYVGRDAVAALHALLRVQQTQSLDLQAFLDLLQRCAEERRLMELSDEAQDDWVPLDTIRELAQSLFRSSCKLLQDICPAGELRAVL</sequence>
<dbReference type="Proteomes" id="UP001205105">
    <property type="component" value="Unassembled WGS sequence"/>
</dbReference>
<reference evidence="1" key="1">
    <citation type="submission" date="2020-11" db="EMBL/GenBank/DDBJ databases">
        <title>Chlorella ohadii genome sequencing and assembly.</title>
        <authorList>
            <person name="Murik O."/>
            <person name="Treves H."/>
            <person name="Kedem I."/>
            <person name="Shotland Y."/>
            <person name="Kaplan A."/>
        </authorList>
    </citation>
    <scope>NUCLEOTIDE SEQUENCE</scope>
    <source>
        <strain evidence="1">1</strain>
    </source>
</reference>
<accession>A0AAD5H1S3</accession>
<gene>
    <name evidence="1" type="ORF">COHA_008254</name>
</gene>
<protein>
    <submittedName>
        <fullName evidence="1">Uncharacterized protein</fullName>
    </submittedName>
</protein>
<dbReference type="InterPro" id="IPR018247">
    <property type="entry name" value="EF_Hand_1_Ca_BS"/>
</dbReference>
<dbReference type="EMBL" id="JADXDR010000139">
    <property type="protein sequence ID" value="KAI7837948.1"/>
    <property type="molecule type" value="Genomic_DNA"/>
</dbReference>
<organism evidence="1 2">
    <name type="scientific">Chlorella ohadii</name>
    <dbReference type="NCBI Taxonomy" id="2649997"/>
    <lineage>
        <taxon>Eukaryota</taxon>
        <taxon>Viridiplantae</taxon>
        <taxon>Chlorophyta</taxon>
        <taxon>core chlorophytes</taxon>
        <taxon>Trebouxiophyceae</taxon>
        <taxon>Chlorellales</taxon>
        <taxon>Chlorellaceae</taxon>
        <taxon>Chlorella clade</taxon>
        <taxon>Chlorella</taxon>
    </lineage>
</organism>
<evidence type="ECO:0000313" key="2">
    <source>
        <dbReference type="Proteomes" id="UP001205105"/>
    </source>
</evidence>
<evidence type="ECO:0000313" key="1">
    <source>
        <dbReference type="EMBL" id="KAI7837948.1"/>
    </source>
</evidence>
<dbReference type="AlphaFoldDB" id="A0AAD5H1S3"/>
<comment type="caution">
    <text evidence="1">The sequence shown here is derived from an EMBL/GenBank/DDBJ whole genome shotgun (WGS) entry which is preliminary data.</text>
</comment>
<dbReference type="PROSITE" id="PS00018">
    <property type="entry name" value="EF_HAND_1"/>
    <property type="match status" value="1"/>
</dbReference>